<gene>
    <name evidence="2" type="ORF">CTRI78_v006403</name>
</gene>
<sequence>MSPPAQLTKTNSGQRQRSLTLDEARRITLAFRNCSTLLHWSNNSTLRCPRSNSLPGPKSSTRHVSRSSTLRSRCNSSRAGRRRPPTPRVRVPTVMGSAGLYPSADGRPNSGGATRLPSDEMELRALC</sequence>
<organism evidence="2 3">
    <name type="scientific">Colletotrichum trifolii</name>
    <dbReference type="NCBI Taxonomy" id="5466"/>
    <lineage>
        <taxon>Eukaryota</taxon>
        <taxon>Fungi</taxon>
        <taxon>Dikarya</taxon>
        <taxon>Ascomycota</taxon>
        <taxon>Pezizomycotina</taxon>
        <taxon>Sordariomycetes</taxon>
        <taxon>Hypocreomycetidae</taxon>
        <taxon>Glomerellales</taxon>
        <taxon>Glomerellaceae</taxon>
        <taxon>Colletotrichum</taxon>
        <taxon>Colletotrichum orbiculare species complex</taxon>
    </lineage>
</organism>
<protein>
    <submittedName>
        <fullName evidence="2">Uncharacterized protein</fullName>
    </submittedName>
</protein>
<dbReference type="EMBL" id="RYZW01000060">
    <property type="protein sequence ID" value="TDZ54350.1"/>
    <property type="molecule type" value="Genomic_DNA"/>
</dbReference>
<evidence type="ECO:0000313" key="3">
    <source>
        <dbReference type="Proteomes" id="UP000295703"/>
    </source>
</evidence>
<feature type="compositionally biased region" description="Polar residues" evidence="1">
    <location>
        <begin position="66"/>
        <end position="78"/>
    </location>
</feature>
<proteinExistence type="predicted"/>
<keyword evidence="3" id="KW-1185">Reference proteome</keyword>
<name>A0A4R8RCI8_COLTR</name>
<dbReference type="AlphaFoldDB" id="A0A4R8RCI8"/>
<feature type="region of interest" description="Disordered" evidence="1">
    <location>
        <begin position="45"/>
        <end position="119"/>
    </location>
</feature>
<feature type="compositionally biased region" description="Polar residues" evidence="1">
    <location>
        <begin position="45"/>
        <end position="54"/>
    </location>
</feature>
<comment type="caution">
    <text evidence="2">The sequence shown here is derived from an EMBL/GenBank/DDBJ whole genome shotgun (WGS) entry which is preliminary data.</text>
</comment>
<evidence type="ECO:0000256" key="1">
    <source>
        <dbReference type="SAM" id="MobiDB-lite"/>
    </source>
</evidence>
<dbReference type="Proteomes" id="UP000295703">
    <property type="component" value="Unassembled WGS sequence"/>
</dbReference>
<reference evidence="2 3" key="1">
    <citation type="submission" date="2018-12" db="EMBL/GenBank/DDBJ databases">
        <title>Genome sequence and assembly of Colletotrichum trifolii.</title>
        <authorList>
            <person name="Gan P."/>
            <person name="Shirasu K."/>
        </authorList>
    </citation>
    <scope>NUCLEOTIDE SEQUENCE [LARGE SCALE GENOMIC DNA]</scope>
    <source>
        <strain evidence="2 3">543-2</strain>
    </source>
</reference>
<evidence type="ECO:0000313" key="2">
    <source>
        <dbReference type="EMBL" id="TDZ54350.1"/>
    </source>
</evidence>
<accession>A0A4R8RCI8</accession>